<comment type="caution">
    <text evidence="2">The sequence shown here is derived from an EMBL/GenBank/DDBJ whole genome shotgun (WGS) entry which is preliminary data.</text>
</comment>
<dbReference type="RefSeq" id="WP_338096850.1">
    <property type="nucleotide sequence ID" value="NZ_JAWDKB010000007.1"/>
</dbReference>
<evidence type="ECO:0000313" key="2">
    <source>
        <dbReference type="EMBL" id="MDV0444354.1"/>
    </source>
</evidence>
<dbReference type="NCBIfam" id="TIGR00277">
    <property type="entry name" value="HDIG"/>
    <property type="match status" value="1"/>
</dbReference>
<dbReference type="Pfam" id="PF01966">
    <property type="entry name" value="HD"/>
    <property type="match status" value="1"/>
</dbReference>
<dbReference type="AlphaFoldDB" id="A0AAE4MH59"/>
<dbReference type="Proteomes" id="UP001283212">
    <property type="component" value="Unassembled WGS sequence"/>
</dbReference>
<dbReference type="InterPro" id="IPR003607">
    <property type="entry name" value="HD/PDEase_dom"/>
</dbReference>
<dbReference type="SMART" id="SM00471">
    <property type="entry name" value="HDc"/>
    <property type="match status" value="1"/>
</dbReference>
<feature type="domain" description="HD" evidence="1">
    <location>
        <begin position="18"/>
        <end position="124"/>
    </location>
</feature>
<sequence>MRENYEQLLFSAGCDAGVVRHCEIVADTAMRFSGDSVDDSLVCAGSMLHDIGRSKTHDISHAQKGAEICRSLGEPDALTEIVLRHTGAGLTADECTILGLEPIDCMPKTLEEKIVAHADNLVKGSKVITIEERMMRIADLSTRSKRRIWRLAMEVELLSE</sequence>
<dbReference type="PROSITE" id="PS51831">
    <property type="entry name" value="HD"/>
    <property type="match status" value="1"/>
</dbReference>
<name>A0AAE4MH59_9EURY</name>
<dbReference type="EMBL" id="JAWDKB010000007">
    <property type="protein sequence ID" value="MDV0444354.1"/>
    <property type="molecule type" value="Genomic_DNA"/>
</dbReference>
<keyword evidence="3" id="KW-1185">Reference proteome</keyword>
<dbReference type="InterPro" id="IPR006675">
    <property type="entry name" value="HDIG_dom"/>
</dbReference>
<dbReference type="InterPro" id="IPR006674">
    <property type="entry name" value="HD_domain"/>
</dbReference>
<gene>
    <name evidence="2" type="ORF">McpCs1_17610</name>
</gene>
<evidence type="ECO:0000259" key="1">
    <source>
        <dbReference type="PROSITE" id="PS51831"/>
    </source>
</evidence>
<protein>
    <recommendedName>
        <fullName evidence="1">HD domain-containing protein</fullName>
    </recommendedName>
</protein>
<reference evidence="2 3" key="1">
    <citation type="submission" date="2023-06" db="EMBL/GenBank/DDBJ databases">
        <title>Genome sequence of Methancorpusculaceae sp. Cs1.</title>
        <authorList>
            <person name="Protasov E."/>
            <person name="Platt K."/>
            <person name="Poehlein A."/>
            <person name="Daniel R."/>
            <person name="Brune A."/>
        </authorList>
    </citation>
    <scope>NUCLEOTIDE SEQUENCE [LARGE SCALE GENOMIC DNA]</scope>
    <source>
        <strain evidence="2 3">Cs1</strain>
    </source>
</reference>
<dbReference type="PANTHER" id="PTHR38659">
    <property type="entry name" value="METAL-DEPENDENT PHOSPHOHYDROLASE"/>
    <property type="match status" value="1"/>
</dbReference>
<dbReference type="PANTHER" id="PTHR38659:SF2">
    <property type="entry name" value="HDIG DOMAIN PROTEIN"/>
    <property type="match status" value="1"/>
</dbReference>
<evidence type="ECO:0000313" key="3">
    <source>
        <dbReference type="Proteomes" id="UP001283212"/>
    </source>
</evidence>
<proteinExistence type="predicted"/>
<organism evidence="2 3">
    <name type="scientific">Methanorbis rubei</name>
    <dbReference type="NCBI Taxonomy" id="3028300"/>
    <lineage>
        <taxon>Archaea</taxon>
        <taxon>Methanobacteriati</taxon>
        <taxon>Methanobacteriota</taxon>
        <taxon>Stenosarchaea group</taxon>
        <taxon>Methanomicrobia</taxon>
        <taxon>Methanomicrobiales</taxon>
        <taxon>Methanocorpusculaceae</taxon>
        <taxon>Methanorbis</taxon>
    </lineage>
</organism>
<accession>A0AAE4MH59</accession>
<dbReference type="Gene3D" id="1.10.3210.10">
    <property type="entry name" value="Hypothetical protein af1432"/>
    <property type="match status" value="1"/>
</dbReference>
<dbReference type="SUPFAM" id="SSF109604">
    <property type="entry name" value="HD-domain/PDEase-like"/>
    <property type="match status" value="1"/>
</dbReference>
<dbReference type="CDD" id="cd00077">
    <property type="entry name" value="HDc"/>
    <property type="match status" value="1"/>
</dbReference>